<gene>
    <name evidence="7" type="ORF">FLO80_17375</name>
</gene>
<dbReference type="PANTHER" id="PTHR30329">
    <property type="entry name" value="STATOR ELEMENT OF FLAGELLAR MOTOR COMPLEX"/>
    <property type="match status" value="1"/>
</dbReference>
<organism evidence="7 8">
    <name type="scientific">Aquicoccus porphyridii</name>
    <dbReference type="NCBI Taxonomy" id="1852029"/>
    <lineage>
        <taxon>Bacteria</taxon>
        <taxon>Pseudomonadati</taxon>
        <taxon>Pseudomonadota</taxon>
        <taxon>Alphaproteobacteria</taxon>
        <taxon>Rhodobacterales</taxon>
        <taxon>Paracoccaceae</taxon>
        <taxon>Aquicoccus</taxon>
    </lineage>
</organism>
<sequence>MTNTTRNRAEPGRALARILTLGLGLVLAGGPARAVDLVLPSNARLTAERLSGQDSHVLATGPVVDGQVPTITAEGQVARRAWRINAQGLTTLQLLAPLRAQLVNAGYETLYECAAAACGGFDFRFALEVMPAPDMHVDLFDFRYLAARRTDSDGRQSHVALLTSRTATAGFVQVVQIVPPDRAAPRSAEGDRPALGPADPAQTADPARPGTPLPLVAALERDGHAVLSDLTFETGSSTLGSGDFASLAALADYLLADPARRVALVGHTDAVGGLDGNIALSKRRATSVLERLATDFGVPRSQMAAEGMGYLAPLASNLAPEGREMNRRVEAVLLNTE</sequence>
<keyword evidence="8" id="KW-1185">Reference proteome</keyword>
<name>A0A5A9YZ71_9RHOB</name>
<evidence type="ECO:0000259" key="6">
    <source>
        <dbReference type="PROSITE" id="PS51123"/>
    </source>
</evidence>
<comment type="caution">
    <text evidence="7">The sequence shown here is derived from an EMBL/GenBank/DDBJ whole genome shotgun (WGS) entry which is preliminary data.</text>
</comment>
<comment type="subcellular location">
    <subcellularLocation>
        <location evidence="1">Cell outer membrane</location>
    </subcellularLocation>
</comment>
<proteinExistence type="predicted"/>
<dbReference type="PRINTS" id="PR01021">
    <property type="entry name" value="OMPADOMAIN"/>
</dbReference>
<keyword evidence="3" id="KW-0998">Cell outer membrane</keyword>
<dbReference type="Proteomes" id="UP000325291">
    <property type="component" value="Unassembled WGS sequence"/>
</dbReference>
<dbReference type="RefSeq" id="WP_111364699.1">
    <property type="nucleotide sequence ID" value="NZ_VINQ01000017.1"/>
</dbReference>
<evidence type="ECO:0000256" key="2">
    <source>
        <dbReference type="ARBA" id="ARBA00023136"/>
    </source>
</evidence>
<evidence type="ECO:0000313" key="7">
    <source>
        <dbReference type="EMBL" id="KAA0910251.1"/>
    </source>
</evidence>
<dbReference type="GO" id="GO:0009279">
    <property type="term" value="C:cell outer membrane"/>
    <property type="evidence" value="ECO:0007669"/>
    <property type="project" value="UniProtKB-SubCell"/>
</dbReference>
<dbReference type="EMBL" id="VINQ01000017">
    <property type="protein sequence ID" value="KAA0910251.1"/>
    <property type="molecule type" value="Genomic_DNA"/>
</dbReference>
<feature type="domain" description="OmpA-like" evidence="6">
    <location>
        <begin position="221"/>
        <end position="337"/>
    </location>
</feature>
<reference evidence="7 8" key="1">
    <citation type="submission" date="2019-07" db="EMBL/GenBank/DDBJ databases">
        <title>Aquicoccus porphyridii gen. nov., sp. nov., isolated from a small marine red alga, Porphyridium marinum.</title>
        <authorList>
            <person name="Liu L."/>
        </authorList>
    </citation>
    <scope>NUCLEOTIDE SEQUENCE [LARGE SCALE GENOMIC DNA]</scope>
    <source>
        <strain evidence="7 8">L1 8-17</strain>
    </source>
</reference>
<dbReference type="InterPro" id="IPR036737">
    <property type="entry name" value="OmpA-like_sf"/>
</dbReference>
<dbReference type="InterPro" id="IPR006665">
    <property type="entry name" value="OmpA-like"/>
</dbReference>
<accession>A0A5A9YZ71</accession>
<dbReference type="Pfam" id="PF00691">
    <property type="entry name" value="OmpA"/>
    <property type="match status" value="1"/>
</dbReference>
<dbReference type="PROSITE" id="PS51123">
    <property type="entry name" value="OMPA_2"/>
    <property type="match status" value="1"/>
</dbReference>
<dbReference type="PANTHER" id="PTHR30329:SF21">
    <property type="entry name" value="LIPOPROTEIN YIAD-RELATED"/>
    <property type="match status" value="1"/>
</dbReference>
<feature type="region of interest" description="Disordered" evidence="5">
    <location>
        <begin position="182"/>
        <end position="211"/>
    </location>
</feature>
<dbReference type="InterPro" id="IPR006664">
    <property type="entry name" value="OMP_bac"/>
</dbReference>
<dbReference type="CDD" id="cd07185">
    <property type="entry name" value="OmpA_C-like"/>
    <property type="match status" value="1"/>
</dbReference>
<evidence type="ECO:0000256" key="1">
    <source>
        <dbReference type="ARBA" id="ARBA00004442"/>
    </source>
</evidence>
<dbReference type="InterPro" id="IPR050330">
    <property type="entry name" value="Bact_OuterMem_StrucFunc"/>
</dbReference>
<dbReference type="Gene3D" id="3.30.1330.60">
    <property type="entry name" value="OmpA-like domain"/>
    <property type="match status" value="1"/>
</dbReference>
<evidence type="ECO:0000313" key="8">
    <source>
        <dbReference type="Proteomes" id="UP000325291"/>
    </source>
</evidence>
<evidence type="ECO:0000256" key="4">
    <source>
        <dbReference type="PROSITE-ProRule" id="PRU00473"/>
    </source>
</evidence>
<evidence type="ECO:0000256" key="3">
    <source>
        <dbReference type="ARBA" id="ARBA00023237"/>
    </source>
</evidence>
<protein>
    <submittedName>
        <fullName evidence="7">OmpA family protein</fullName>
    </submittedName>
</protein>
<dbReference type="SUPFAM" id="SSF103088">
    <property type="entry name" value="OmpA-like"/>
    <property type="match status" value="1"/>
</dbReference>
<keyword evidence="2 4" id="KW-0472">Membrane</keyword>
<dbReference type="AlphaFoldDB" id="A0A5A9YZ71"/>
<evidence type="ECO:0000256" key="5">
    <source>
        <dbReference type="SAM" id="MobiDB-lite"/>
    </source>
</evidence>